<reference evidence="4" key="1">
    <citation type="submission" date="2022-12" db="EMBL/GenBank/DDBJ databases">
        <title>Draft genome assemblies for two species of Escallonia (Escalloniales).</title>
        <authorList>
            <person name="Chanderbali A."/>
            <person name="Dervinis C."/>
            <person name="Anghel I."/>
            <person name="Soltis D."/>
            <person name="Soltis P."/>
            <person name="Zapata F."/>
        </authorList>
    </citation>
    <scope>NUCLEOTIDE SEQUENCE</scope>
    <source>
        <strain evidence="4">UCBG92.1500</strain>
        <tissue evidence="4">Leaf</tissue>
    </source>
</reference>
<accession>A0AA88RPH4</accession>
<keyword evidence="2" id="KW-0539">Nucleus</keyword>
<dbReference type="AlphaFoldDB" id="A0AA88RPH4"/>
<dbReference type="PANTHER" id="PTHR33172">
    <property type="entry name" value="OS08G0516900 PROTEIN"/>
    <property type="match status" value="1"/>
</dbReference>
<feature type="region of interest" description="Disordered" evidence="3">
    <location>
        <begin position="34"/>
        <end position="78"/>
    </location>
</feature>
<feature type="compositionally biased region" description="Low complexity" evidence="3">
    <location>
        <begin position="69"/>
        <end position="78"/>
    </location>
</feature>
<protein>
    <recommendedName>
        <fullName evidence="6">Oxidative stress 3</fullName>
    </recommendedName>
</protein>
<dbReference type="Proteomes" id="UP001187471">
    <property type="component" value="Unassembled WGS sequence"/>
</dbReference>
<evidence type="ECO:0000256" key="2">
    <source>
        <dbReference type="ARBA" id="ARBA00023242"/>
    </source>
</evidence>
<evidence type="ECO:0000256" key="1">
    <source>
        <dbReference type="ARBA" id="ARBA00004123"/>
    </source>
</evidence>
<name>A0AA88RPH4_9ASTE</name>
<proteinExistence type="predicted"/>
<organism evidence="4 5">
    <name type="scientific">Escallonia rubra</name>
    <dbReference type="NCBI Taxonomy" id="112253"/>
    <lineage>
        <taxon>Eukaryota</taxon>
        <taxon>Viridiplantae</taxon>
        <taxon>Streptophyta</taxon>
        <taxon>Embryophyta</taxon>
        <taxon>Tracheophyta</taxon>
        <taxon>Spermatophyta</taxon>
        <taxon>Magnoliopsida</taxon>
        <taxon>eudicotyledons</taxon>
        <taxon>Gunneridae</taxon>
        <taxon>Pentapetalae</taxon>
        <taxon>asterids</taxon>
        <taxon>campanulids</taxon>
        <taxon>Escalloniales</taxon>
        <taxon>Escalloniaceae</taxon>
        <taxon>Escallonia</taxon>
    </lineage>
</organism>
<sequence length="192" mass="20534">MGAEKQIYQDMALKENGSGVMKHVQWVIMEADQDDISDSDSDSIDSDNEYSSNSVASSSSSDMVEEDASSCTSSSPPSSYGPLYELSELMAQLPIKRGLSKHYQGKSQSFASLASVKSLEDLAKKGNNSYRKAMKPCKSYGGGLDGSKFGPKATIRKKDSRGSFVSSLARKGGNGLVGSCRPSISVQKIFLS</sequence>
<dbReference type="GO" id="GO:0006950">
    <property type="term" value="P:response to stress"/>
    <property type="evidence" value="ECO:0007669"/>
    <property type="project" value="UniProtKB-ARBA"/>
</dbReference>
<dbReference type="PANTHER" id="PTHR33172:SF103">
    <property type="entry name" value="PROTEIN OXIDATIVE STRESS 3"/>
    <property type="match status" value="1"/>
</dbReference>
<comment type="caution">
    <text evidence="4">The sequence shown here is derived from an EMBL/GenBank/DDBJ whole genome shotgun (WGS) entry which is preliminary data.</text>
</comment>
<feature type="compositionally biased region" description="Acidic residues" evidence="3">
    <location>
        <begin position="34"/>
        <end position="48"/>
    </location>
</feature>
<dbReference type="EMBL" id="JAVXUO010000723">
    <property type="protein sequence ID" value="KAK2989604.1"/>
    <property type="molecule type" value="Genomic_DNA"/>
</dbReference>
<evidence type="ECO:0000313" key="4">
    <source>
        <dbReference type="EMBL" id="KAK2989604.1"/>
    </source>
</evidence>
<evidence type="ECO:0000256" key="3">
    <source>
        <dbReference type="SAM" id="MobiDB-lite"/>
    </source>
</evidence>
<evidence type="ECO:0008006" key="6">
    <source>
        <dbReference type="Google" id="ProtNLM"/>
    </source>
</evidence>
<feature type="compositionally biased region" description="Low complexity" evidence="3">
    <location>
        <begin position="49"/>
        <end position="62"/>
    </location>
</feature>
<comment type="subcellular location">
    <subcellularLocation>
        <location evidence="1">Nucleus</location>
    </subcellularLocation>
</comment>
<keyword evidence="5" id="KW-1185">Reference proteome</keyword>
<evidence type="ECO:0000313" key="5">
    <source>
        <dbReference type="Proteomes" id="UP001187471"/>
    </source>
</evidence>
<dbReference type="GO" id="GO:0005634">
    <property type="term" value="C:nucleus"/>
    <property type="evidence" value="ECO:0007669"/>
    <property type="project" value="UniProtKB-SubCell"/>
</dbReference>
<dbReference type="InterPro" id="IPR051992">
    <property type="entry name" value="OxStress_Response_Reg"/>
</dbReference>
<gene>
    <name evidence="4" type="ORF">RJ640_027378</name>
</gene>